<sequence>MKISPLVVLSASLAIAAADETITISGFSYRGQDPAGDKISFILSADDISCTASAYDVPGYGYACSEPDFTFDILDKNGTELSADFSIRMNGPLPTILDQVGTSTATLTPSN</sequence>
<evidence type="ECO:0000313" key="2">
    <source>
        <dbReference type="EMBL" id="KAI1855773.1"/>
    </source>
</evidence>
<reference evidence="2" key="1">
    <citation type="submission" date="2021-03" db="EMBL/GenBank/DDBJ databases">
        <title>Revisited historic fungal species revealed as producer of novel bioactive compounds through whole genome sequencing and comparative genomics.</title>
        <authorList>
            <person name="Vignolle G.A."/>
            <person name="Hochenegger N."/>
            <person name="Mach R.L."/>
            <person name="Mach-Aigner A.R."/>
            <person name="Javad Rahimi M."/>
            <person name="Salim K.A."/>
            <person name="Chan C.M."/>
            <person name="Lim L.B.L."/>
            <person name="Cai F."/>
            <person name="Druzhinina I.S."/>
            <person name="U'Ren J.M."/>
            <person name="Derntl C."/>
        </authorList>
    </citation>
    <scope>NUCLEOTIDE SEQUENCE</scope>
    <source>
        <strain evidence="2">TUCIM 5799</strain>
    </source>
</reference>
<keyword evidence="3" id="KW-1185">Reference proteome</keyword>
<feature type="signal peptide" evidence="1">
    <location>
        <begin position="1"/>
        <end position="18"/>
    </location>
</feature>
<evidence type="ECO:0000256" key="1">
    <source>
        <dbReference type="SAM" id="SignalP"/>
    </source>
</evidence>
<evidence type="ECO:0000313" key="3">
    <source>
        <dbReference type="Proteomes" id="UP000829685"/>
    </source>
</evidence>
<dbReference type="EMBL" id="JAFIMR010000050">
    <property type="protein sequence ID" value="KAI1855773.1"/>
    <property type="molecule type" value="Genomic_DNA"/>
</dbReference>
<dbReference type="Proteomes" id="UP000829685">
    <property type="component" value="Unassembled WGS sequence"/>
</dbReference>
<gene>
    <name evidence="2" type="ORF">JX265_012218</name>
</gene>
<proteinExistence type="predicted"/>
<keyword evidence="1" id="KW-0732">Signal</keyword>
<protein>
    <submittedName>
        <fullName evidence="2">Uncharacterized protein</fullName>
    </submittedName>
</protein>
<dbReference type="AlphaFoldDB" id="A0A9P9WAL0"/>
<accession>A0A9P9WAL0</accession>
<comment type="caution">
    <text evidence="2">The sequence shown here is derived from an EMBL/GenBank/DDBJ whole genome shotgun (WGS) entry which is preliminary data.</text>
</comment>
<dbReference type="OrthoDB" id="5235486at2759"/>
<organism evidence="2 3">
    <name type="scientific">Neoarthrinium moseri</name>
    <dbReference type="NCBI Taxonomy" id="1658444"/>
    <lineage>
        <taxon>Eukaryota</taxon>
        <taxon>Fungi</taxon>
        <taxon>Dikarya</taxon>
        <taxon>Ascomycota</taxon>
        <taxon>Pezizomycotina</taxon>
        <taxon>Sordariomycetes</taxon>
        <taxon>Xylariomycetidae</taxon>
        <taxon>Amphisphaeriales</taxon>
        <taxon>Apiosporaceae</taxon>
        <taxon>Neoarthrinium</taxon>
    </lineage>
</organism>
<name>A0A9P9WAL0_9PEZI</name>
<feature type="chain" id="PRO_5040144854" evidence="1">
    <location>
        <begin position="19"/>
        <end position="111"/>
    </location>
</feature>